<feature type="region of interest" description="Disordered" evidence="1">
    <location>
        <begin position="113"/>
        <end position="143"/>
    </location>
</feature>
<evidence type="ECO:0000256" key="1">
    <source>
        <dbReference type="SAM" id="MobiDB-lite"/>
    </source>
</evidence>
<proteinExistence type="predicted"/>
<evidence type="ECO:0000313" key="2">
    <source>
        <dbReference type="EMBL" id="MBW0496925.1"/>
    </source>
</evidence>
<gene>
    <name evidence="2" type="ORF">O181_036640</name>
</gene>
<reference evidence="2" key="1">
    <citation type="submission" date="2021-03" db="EMBL/GenBank/DDBJ databases">
        <title>Draft genome sequence of rust myrtle Austropuccinia psidii MF-1, a brazilian biotype.</title>
        <authorList>
            <person name="Quecine M.C."/>
            <person name="Pachon D.M.R."/>
            <person name="Bonatelli M.L."/>
            <person name="Correr F.H."/>
            <person name="Franceschini L.M."/>
            <person name="Leite T.F."/>
            <person name="Margarido G.R.A."/>
            <person name="Almeida C.A."/>
            <person name="Ferrarezi J.A."/>
            <person name="Labate C.A."/>
        </authorList>
    </citation>
    <scope>NUCLEOTIDE SEQUENCE</scope>
    <source>
        <strain evidence="2">MF-1</strain>
    </source>
</reference>
<comment type="caution">
    <text evidence="2">The sequence shown here is derived from an EMBL/GenBank/DDBJ whole genome shotgun (WGS) entry which is preliminary data.</text>
</comment>
<accession>A0A9Q3D9C0</accession>
<keyword evidence="3" id="KW-1185">Reference proteome</keyword>
<dbReference type="EMBL" id="AVOT02013901">
    <property type="protein sequence ID" value="MBW0496925.1"/>
    <property type="molecule type" value="Genomic_DNA"/>
</dbReference>
<protein>
    <submittedName>
        <fullName evidence="2">Uncharacterized protein</fullName>
    </submittedName>
</protein>
<dbReference type="AlphaFoldDB" id="A0A9Q3D9C0"/>
<sequence length="143" mass="16311">MILNSVGMCVGKPPRVIDKSDELLAEIITSKLSEGYENLKRMIYETRPLEMAQVVLKIDDYIRDSCSVTTNEEQHVKSESDYKAQNYPYCSNGIHNPSTEHSIEDCRQLKRNNNQKVQAKNSKKKANSANNNQESTFEESYSS</sequence>
<dbReference type="OrthoDB" id="2504515at2759"/>
<feature type="compositionally biased region" description="Polar residues" evidence="1">
    <location>
        <begin position="134"/>
        <end position="143"/>
    </location>
</feature>
<organism evidence="2 3">
    <name type="scientific">Austropuccinia psidii MF-1</name>
    <dbReference type="NCBI Taxonomy" id="1389203"/>
    <lineage>
        <taxon>Eukaryota</taxon>
        <taxon>Fungi</taxon>
        <taxon>Dikarya</taxon>
        <taxon>Basidiomycota</taxon>
        <taxon>Pucciniomycotina</taxon>
        <taxon>Pucciniomycetes</taxon>
        <taxon>Pucciniales</taxon>
        <taxon>Sphaerophragmiaceae</taxon>
        <taxon>Austropuccinia</taxon>
    </lineage>
</organism>
<dbReference type="Proteomes" id="UP000765509">
    <property type="component" value="Unassembled WGS sequence"/>
</dbReference>
<evidence type="ECO:0000313" key="3">
    <source>
        <dbReference type="Proteomes" id="UP000765509"/>
    </source>
</evidence>
<name>A0A9Q3D9C0_9BASI</name>